<sequence length="156" mass="17628">MRSHVPSRFVKIHAPSRSSAYQRRGGLVSCRRREAIALVLWPMRSPWTSTVCEKTSSTLAQAGIVPADAHRRTVNRRCSAKGPVGDLDYLRFYGAQHSAYFQSLAIVHPDINIDQHPPHIRPSEHIRRDDTRAAVRLHVPRGRADARGAGREQRRP</sequence>
<comment type="caution">
    <text evidence="1">The sequence shown here is derived from an EMBL/GenBank/DDBJ whole genome shotgun (WGS) entry which is preliminary data.</text>
</comment>
<keyword evidence="2" id="KW-1185">Reference proteome</keyword>
<evidence type="ECO:0000313" key="1">
    <source>
        <dbReference type="EMBL" id="GJE96024.1"/>
    </source>
</evidence>
<accession>A0A9P3LIU0</accession>
<evidence type="ECO:0000313" key="2">
    <source>
        <dbReference type="Proteomes" id="UP000703269"/>
    </source>
</evidence>
<name>A0A9P3LIU0_9APHY</name>
<proteinExistence type="predicted"/>
<protein>
    <submittedName>
        <fullName evidence="1">Uncharacterized protein</fullName>
    </submittedName>
</protein>
<gene>
    <name evidence="1" type="ORF">PsYK624_122170</name>
</gene>
<organism evidence="1 2">
    <name type="scientific">Phanerochaete sordida</name>
    <dbReference type="NCBI Taxonomy" id="48140"/>
    <lineage>
        <taxon>Eukaryota</taxon>
        <taxon>Fungi</taxon>
        <taxon>Dikarya</taxon>
        <taxon>Basidiomycota</taxon>
        <taxon>Agaricomycotina</taxon>
        <taxon>Agaricomycetes</taxon>
        <taxon>Polyporales</taxon>
        <taxon>Phanerochaetaceae</taxon>
        <taxon>Phanerochaete</taxon>
    </lineage>
</organism>
<dbReference type="EMBL" id="BPQB01000055">
    <property type="protein sequence ID" value="GJE96024.1"/>
    <property type="molecule type" value="Genomic_DNA"/>
</dbReference>
<dbReference type="Proteomes" id="UP000703269">
    <property type="component" value="Unassembled WGS sequence"/>
</dbReference>
<dbReference type="AlphaFoldDB" id="A0A9P3LIU0"/>
<reference evidence="1 2" key="1">
    <citation type="submission" date="2021-08" db="EMBL/GenBank/DDBJ databases">
        <title>Draft Genome Sequence of Phanerochaete sordida strain YK-624.</title>
        <authorList>
            <person name="Mori T."/>
            <person name="Dohra H."/>
            <person name="Suzuki T."/>
            <person name="Kawagishi H."/>
            <person name="Hirai H."/>
        </authorList>
    </citation>
    <scope>NUCLEOTIDE SEQUENCE [LARGE SCALE GENOMIC DNA]</scope>
    <source>
        <strain evidence="1 2">YK-624</strain>
    </source>
</reference>